<dbReference type="OrthoDB" id="9803256at2"/>
<dbReference type="PROSITE" id="PS50932">
    <property type="entry name" value="HTH_LACI_2"/>
    <property type="match status" value="1"/>
</dbReference>
<dbReference type="InterPro" id="IPR000843">
    <property type="entry name" value="HTH_LacI"/>
</dbReference>
<dbReference type="Proteomes" id="UP000260823">
    <property type="component" value="Unassembled WGS sequence"/>
</dbReference>
<evidence type="ECO:0000259" key="4">
    <source>
        <dbReference type="PROSITE" id="PS50932"/>
    </source>
</evidence>
<evidence type="ECO:0000256" key="1">
    <source>
        <dbReference type="ARBA" id="ARBA00023015"/>
    </source>
</evidence>
<evidence type="ECO:0000313" key="5">
    <source>
        <dbReference type="EMBL" id="RFZ81471.1"/>
    </source>
</evidence>
<keyword evidence="1" id="KW-0805">Transcription regulation</keyword>
<gene>
    <name evidence="5" type="ORF">DYU05_18905</name>
</gene>
<dbReference type="Pfam" id="PF00532">
    <property type="entry name" value="Peripla_BP_1"/>
    <property type="match status" value="1"/>
</dbReference>
<organism evidence="5 6">
    <name type="scientific">Mucilaginibacter terrenus</name>
    <dbReference type="NCBI Taxonomy" id="2482727"/>
    <lineage>
        <taxon>Bacteria</taxon>
        <taxon>Pseudomonadati</taxon>
        <taxon>Bacteroidota</taxon>
        <taxon>Sphingobacteriia</taxon>
        <taxon>Sphingobacteriales</taxon>
        <taxon>Sphingobacteriaceae</taxon>
        <taxon>Mucilaginibacter</taxon>
    </lineage>
</organism>
<dbReference type="InterPro" id="IPR001761">
    <property type="entry name" value="Peripla_BP/Lac1_sug-bd_dom"/>
</dbReference>
<dbReference type="Gene3D" id="3.40.50.2300">
    <property type="match status" value="2"/>
</dbReference>
<evidence type="ECO:0000256" key="2">
    <source>
        <dbReference type="ARBA" id="ARBA00023125"/>
    </source>
</evidence>
<dbReference type="InterPro" id="IPR028082">
    <property type="entry name" value="Peripla_BP_I"/>
</dbReference>
<dbReference type="PANTHER" id="PTHR30146:SF109">
    <property type="entry name" value="HTH-TYPE TRANSCRIPTIONAL REGULATOR GALS"/>
    <property type="match status" value="1"/>
</dbReference>
<dbReference type="CDD" id="cd06267">
    <property type="entry name" value="PBP1_LacI_sugar_binding-like"/>
    <property type="match status" value="1"/>
</dbReference>
<dbReference type="InterPro" id="IPR010982">
    <property type="entry name" value="Lambda_DNA-bd_dom_sf"/>
</dbReference>
<dbReference type="RefSeq" id="WP_117384838.1">
    <property type="nucleotide sequence ID" value="NZ_QWDE01000005.1"/>
</dbReference>
<comment type="caution">
    <text evidence="5">The sequence shown here is derived from an EMBL/GenBank/DDBJ whole genome shotgun (WGS) entry which is preliminary data.</text>
</comment>
<dbReference type="SUPFAM" id="SSF53822">
    <property type="entry name" value="Periplasmic binding protein-like I"/>
    <property type="match status" value="1"/>
</dbReference>
<dbReference type="PANTHER" id="PTHR30146">
    <property type="entry name" value="LACI-RELATED TRANSCRIPTIONAL REPRESSOR"/>
    <property type="match status" value="1"/>
</dbReference>
<dbReference type="GO" id="GO:0000976">
    <property type="term" value="F:transcription cis-regulatory region binding"/>
    <property type="evidence" value="ECO:0007669"/>
    <property type="project" value="TreeGrafter"/>
</dbReference>
<keyword evidence="6" id="KW-1185">Reference proteome</keyword>
<accession>A0A3E2NKH7</accession>
<reference evidence="5 6" key="1">
    <citation type="submission" date="2018-08" db="EMBL/GenBank/DDBJ databases">
        <title>Mucilaginibacter terrae sp. nov., isolated from manganese diggings.</title>
        <authorList>
            <person name="Huang Y."/>
            <person name="Zhou Z."/>
        </authorList>
    </citation>
    <scope>NUCLEOTIDE SEQUENCE [LARGE SCALE GENOMIC DNA]</scope>
    <source>
        <strain evidence="5 6">ZH6</strain>
    </source>
</reference>
<dbReference type="GO" id="GO:0003700">
    <property type="term" value="F:DNA-binding transcription factor activity"/>
    <property type="evidence" value="ECO:0007669"/>
    <property type="project" value="TreeGrafter"/>
</dbReference>
<dbReference type="EMBL" id="QWDE01000005">
    <property type="protein sequence ID" value="RFZ81471.1"/>
    <property type="molecule type" value="Genomic_DNA"/>
</dbReference>
<evidence type="ECO:0000256" key="3">
    <source>
        <dbReference type="ARBA" id="ARBA00023163"/>
    </source>
</evidence>
<dbReference type="SMART" id="SM00354">
    <property type="entry name" value="HTH_LACI"/>
    <property type="match status" value="1"/>
</dbReference>
<dbReference type="AlphaFoldDB" id="A0A3E2NKH7"/>
<name>A0A3E2NKH7_9SPHI</name>
<keyword evidence="2" id="KW-0238">DNA-binding</keyword>
<proteinExistence type="predicted"/>
<protein>
    <submittedName>
        <fullName evidence="5">LacI family transcriptional regulator</fullName>
    </submittedName>
</protein>
<dbReference type="CDD" id="cd01392">
    <property type="entry name" value="HTH_LacI"/>
    <property type="match status" value="1"/>
</dbReference>
<keyword evidence="3" id="KW-0804">Transcription</keyword>
<feature type="domain" description="HTH lacI-type" evidence="4">
    <location>
        <begin position="6"/>
        <end position="60"/>
    </location>
</feature>
<dbReference type="Gene3D" id="1.10.260.40">
    <property type="entry name" value="lambda repressor-like DNA-binding domains"/>
    <property type="match status" value="1"/>
</dbReference>
<evidence type="ECO:0000313" key="6">
    <source>
        <dbReference type="Proteomes" id="UP000260823"/>
    </source>
</evidence>
<dbReference type="Pfam" id="PF00356">
    <property type="entry name" value="LacI"/>
    <property type="match status" value="1"/>
</dbReference>
<sequence>MNFNAITIRDIARALQLSVSTVSKALRDSYEISEKTKKLVVEYAEKNNYRPNPIAQSLKKGHSKSIGIVVSTIENQFFSQVINGIESVAYQAGFNVIFTQTHESYEMEVKNVDQLAHHSLDGLLISLSTETKDIEHLKLLHKRGLPIVFFDRISNEIDTHKVIADNFKGGYDATKHLIDSGYSKIAHITSPPNISITKERLAGYNQALKDAGLTVPPEYIKHCSHGGRDIGEIENSLNELLALKERPDAIFTTSDRITTTTLLLLNKLGIKIPEQIALVGYTNTTLADALNPPLTSVYQPAFEMGQKAAEMLLNLILSKRPVTEFETVTLPTQLFVRKSTAPREV</sequence>
<dbReference type="SUPFAM" id="SSF47413">
    <property type="entry name" value="lambda repressor-like DNA-binding domains"/>
    <property type="match status" value="1"/>
</dbReference>